<dbReference type="PANTHER" id="PTHR48022">
    <property type="entry name" value="PLASTIDIC GLUCOSE TRANSPORTER 4"/>
    <property type="match status" value="1"/>
</dbReference>
<dbReference type="PRINTS" id="PR00171">
    <property type="entry name" value="SUGRTRNSPORT"/>
</dbReference>
<comment type="caution">
    <text evidence="9">The sequence shown here is derived from an EMBL/GenBank/DDBJ whole genome shotgun (WGS) entry which is preliminary data.</text>
</comment>
<keyword evidence="4 7" id="KW-0812">Transmembrane</keyword>
<reference evidence="9" key="1">
    <citation type="submission" date="2022-11" db="EMBL/GenBank/DDBJ databases">
        <authorList>
            <person name="Petersen C."/>
        </authorList>
    </citation>
    <scope>NUCLEOTIDE SEQUENCE</scope>
    <source>
        <strain evidence="9">IBT 30761</strain>
    </source>
</reference>
<evidence type="ECO:0000256" key="2">
    <source>
        <dbReference type="ARBA" id="ARBA00010992"/>
    </source>
</evidence>
<name>A0A9W9JUX6_9EURO</name>
<feature type="transmembrane region" description="Helical" evidence="7">
    <location>
        <begin position="77"/>
        <end position="97"/>
    </location>
</feature>
<evidence type="ECO:0000256" key="4">
    <source>
        <dbReference type="ARBA" id="ARBA00022692"/>
    </source>
</evidence>
<keyword evidence="3" id="KW-0813">Transport</keyword>
<comment type="subcellular location">
    <subcellularLocation>
        <location evidence="1">Membrane</location>
        <topology evidence="1">Multi-pass membrane protein</topology>
    </subcellularLocation>
</comment>
<dbReference type="GO" id="GO:0016020">
    <property type="term" value="C:membrane"/>
    <property type="evidence" value="ECO:0007669"/>
    <property type="project" value="UniProtKB-SubCell"/>
</dbReference>
<dbReference type="Proteomes" id="UP001149074">
    <property type="component" value="Unassembled WGS sequence"/>
</dbReference>
<keyword evidence="5 7" id="KW-1133">Transmembrane helix</keyword>
<dbReference type="InterPro" id="IPR036259">
    <property type="entry name" value="MFS_trans_sf"/>
</dbReference>
<feature type="transmembrane region" description="Helical" evidence="7">
    <location>
        <begin position="104"/>
        <end position="123"/>
    </location>
</feature>
<feature type="domain" description="Major facilitator superfamily (MFS) profile" evidence="8">
    <location>
        <begin position="16"/>
        <end position="153"/>
    </location>
</feature>
<evidence type="ECO:0000313" key="10">
    <source>
        <dbReference type="Proteomes" id="UP001149074"/>
    </source>
</evidence>
<sequence length="153" mass="16331">MKPYFGLRGTSLNIMISIIAGLDFLLFGYDQGVMGGLLTLNSFVATFPQIDTTKAGEMGLSAAERSTRSTVQGITTASYNLGCFCGAIFCIWIGNYLGRRKTIFFGSIIMVVGASLQACAYSLPHLIVGRIVTGIGNGMNTSTVRKLDSVPIK</sequence>
<evidence type="ECO:0000256" key="3">
    <source>
        <dbReference type="ARBA" id="ARBA00022448"/>
    </source>
</evidence>
<protein>
    <recommendedName>
        <fullName evidence="8">Major facilitator superfamily (MFS) profile domain-containing protein</fullName>
    </recommendedName>
</protein>
<proteinExistence type="inferred from homology"/>
<evidence type="ECO:0000259" key="8">
    <source>
        <dbReference type="PROSITE" id="PS50850"/>
    </source>
</evidence>
<evidence type="ECO:0000256" key="7">
    <source>
        <dbReference type="SAM" id="Phobius"/>
    </source>
</evidence>
<dbReference type="GeneID" id="81363267"/>
<organism evidence="9 10">
    <name type="scientific">Penicillium argentinense</name>
    <dbReference type="NCBI Taxonomy" id="1131581"/>
    <lineage>
        <taxon>Eukaryota</taxon>
        <taxon>Fungi</taxon>
        <taxon>Dikarya</taxon>
        <taxon>Ascomycota</taxon>
        <taxon>Pezizomycotina</taxon>
        <taxon>Eurotiomycetes</taxon>
        <taxon>Eurotiomycetidae</taxon>
        <taxon>Eurotiales</taxon>
        <taxon>Aspergillaceae</taxon>
        <taxon>Penicillium</taxon>
    </lineage>
</organism>
<dbReference type="AlphaFoldDB" id="A0A9W9JUX6"/>
<accession>A0A9W9JUX6</accession>
<gene>
    <name evidence="9" type="ORF">N7532_011797</name>
</gene>
<evidence type="ECO:0000256" key="1">
    <source>
        <dbReference type="ARBA" id="ARBA00004141"/>
    </source>
</evidence>
<dbReference type="PROSITE" id="PS50850">
    <property type="entry name" value="MFS"/>
    <property type="match status" value="1"/>
</dbReference>
<dbReference type="OrthoDB" id="6612291at2759"/>
<keyword evidence="6 7" id="KW-0472">Membrane</keyword>
<reference evidence="9" key="2">
    <citation type="journal article" date="2023" name="IMA Fungus">
        <title>Comparative genomic study of the Penicillium genus elucidates a diverse pangenome and 15 lateral gene transfer events.</title>
        <authorList>
            <person name="Petersen C."/>
            <person name="Sorensen T."/>
            <person name="Nielsen M.R."/>
            <person name="Sondergaard T.E."/>
            <person name="Sorensen J.L."/>
            <person name="Fitzpatrick D.A."/>
            <person name="Frisvad J.C."/>
            <person name="Nielsen K.L."/>
        </authorList>
    </citation>
    <scope>NUCLEOTIDE SEQUENCE</scope>
    <source>
        <strain evidence="9">IBT 30761</strain>
    </source>
</reference>
<dbReference type="InterPro" id="IPR005828">
    <property type="entry name" value="MFS_sugar_transport-like"/>
</dbReference>
<dbReference type="PANTHER" id="PTHR48022:SF68">
    <property type="entry name" value="MAJOR FACILITATOR SUPERFAMILY (MFS) PROFILE DOMAIN-CONTAINING PROTEIN-RELATED"/>
    <property type="match status" value="1"/>
</dbReference>
<dbReference type="EMBL" id="JAPQKI010000011">
    <property type="protein sequence ID" value="KAJ5082754.1"/>
    <property type="molecule type" value="Genomic_DNA"/>
</dbReference>
<evidence type="ECO:0000256" key="6">
    <source>
        <dbReference type="ARBA" id="ARBA00023136"/>
    </source>
</evidence>
<dbReference type="InterPro" id="IPR020846">
    <property type="entry name" value="MFS_dom"/>
</dbReference>
<feature type="transmembrane region" description="Helical" evidence="7">
    <location>
        <begin position="12"/>
        <end position="29"/>
    </location>
</feature>
<dbReference type="GO" id="GO:0005351">
    <property type="term" value="F:carbohydrate:proton symporter activity"/>
    <property type="evidence" value="ECO:0007669"/>
    <property type="project" value="TreeGrafter"/>
</dbReference>
<dbReference type="Gene3D" id="1.20.1250.20">
    <property type="entry name" value="MFS general substrate transporter like domains"/>
    <property type="match status" value="1"/>
</dbReference>
<dbReference type="InterPro" id="IPR050360">
    <property type="entry name" value="MFS_Sugar_Transporters"/>
</dbReference>
<dbReference type="SUPFAM" id="SSF103473">
    <property type="entry name" value="MFS general substrate transporter"/>
    <property type="match status" value="1"/>
</dbReference>
<evidence type="ECO:0000256" key="5">
    <source>
        <dbReference type="ARBA" id="ARBA00022989"/>
    </source>
</evidence>
<dbReference type="RefSeq" id="XP_056469276.1">
    <property type="nucleotide sequence ID" value="XM_056624288.1"/>
</dbReference>
<comment type="similarity">
    <text evidence="2">Belongs to the major facilitator superfamily. Sugar transporter (TC 2.A.1.1) family.</text>
</comment>
<evidence type="ECO:0000313" key="9">
    <source>
        <dbReference type="EMBL" id="KAJ5082754.1"/>
    </source>
</evidence>
<dbReference type="InterPro" id="IPR003663">
    <property type="entry name" value="Sugar/inositol_transpt"/>
</dbReference>
<dbReference type="Pfam" id="PF00083">
    <property type="entry name" value="Sugar_tr"/>
    <property type="match status" value="1"/>
</dbReference>
<keyword evidence="10" id="KW-1185">Reference proteome</keyword>